<accession>A0ABT3WZR2</accession>
<dbReference type="EMBL" id="JAPMLT010000002">
    <property type="protein sequence ID" value="MCX7569213.1"/>
    <property type="molecule type" value="Genomic_DNA"/>
</dbReference>
<proteinExistence type="predicted"/>
<comment type="caution">
    <text evidence="2">The sequence shown here is derived from an EMBL/GenBank/DDBJ whole genome shotgun (WGS) entry which is preliminary data.</text>
</comment>
<evidence type="ECO:0000256" key="1">
    <source>
        <dbReference type="SAM" id="SignalP"/>
    </source>
</evidence>
<organism evidence="2 3">
    <name type="scientific">Tumebacillus lacus</name>
    <dbReference type="NCBI Taxonomy" id="2995335"/>
    <lineage>
        <taxon>Bacteria</taxon>
        <taxon>Bacillati</taxon>
        <taxon>Bacillota</taxon>
        <taxon>Bacilli</taxon>
        <taxon>Bacillales</taxon>
        <taxon>Alicyclobacillaceae</taxon>
        <taxon>Tumebacillus</taxon>
    </lineage>
</organism>
<evidence type="ECO:0000313" key="3">
    <source>
        <dbReference type="Proteomes" id="UP001208017"/>
    </source>
</evidence>
<evidence type="ECO:0000313" key="2">
    <source>
        <dbReference type="EMBL" id="MCX7569213.1"/>
    </source>
</evidence>
<sequence length="155" mass="17413">MNKKILFGTLALLVFVFLATTARSSDPADAVKDKLHAKGYTEVVAVQTQQDPQPTLVIDATYKTSTEANEKYGNVIAEVYSHKKEYKKDVGAEHIQINIYRGNKIVAYMSINENDEREVHTQDPDISILGMNMPIPPSIYQLEMQRIEDVKAKGL</sequence>
<keyword evidence="1" id="KW-0732">Signal</keyword>
<gene>
    <name evidence="2" type="ORF">OS242_04510</name>
</gene>
<name>A0ABT3WZR2_9BACL</name>
<protein>
    <submittedName>
        <fullName evidence="2">Uncharacterized protein</fullName>
    </submittedName>
</protein>
<reference evidence="2 3" key="1">
    <citation type="submission" date="2022-11" db="EMBL/GenBank/DDBJ databases">
        <title>Study of microbial diversity in lake waters.</title>
        <authorList>
            <person name="Zhang J."/>
        </authorList>
    </citation>
    <scope>NUCLEOTIDE SEQUENCE [LARGE SCALE GENOMIC DNA]</scope>
    <source>
        <strain evidence="2 3">DT12</strain>
    </source>
</reference>
<feature type="signal peptide" evidence="1">
    <location>
        <begin position="1"/>
        <end position="24"/>
    </location>
</feature>
<dbReference type="RefSeq" id="WP_267150464.1">
    <property type="nucleotide sequence ID" value="NZ_JAPMLT010000002.1"/>
</dbReference>
<feature type="chain" id="PRO_5047057380" evidence="1">
    <location>
        <begin position="25"/>
        <end position="155"/>
    </location>
</feature>
<dbReference type="Proteomes" id="UP001208017">
    <property type="component" value="Unassembled WGS sequence"/>
</dbReference>
<keyword evidence="3" id="KW-1185">Reference proteome</keyword>